<dbReference type="EMBL" id="JARKHS020002845">
    <property type="protein sequence ID" value="KAK8786260.1"/>
    <property type="molecule type" value="Genomic_DNA"/>
</dbReference>
<sequence length="174" mass="19327">MTRASRLGSTSELHNILAVLPISKEENVKNLATQRVRCCLFKKTPERIFSLYCTHAHNVRTAERRRSGTSVSGFLPRRIEIRGRKKLTELHCLIPFHSGQFVLLHLSTSLTTPLPTMSGKYLTVSFLLITFVAIATAALEKDPCATGLEHTCPEAQTVSCSRRGSVCECKCVPK</sequence>
<protein>
    <submittedName>
        <fullName evidence="1">Uncharacterized protein</fullName>
    </submittedName>
</protein>
<name>A0AAQ4FGK3_AMBAM</name>
<dbReference type="AlphaFoldDB" id="A0AAQ4FGK3"/>
<proteinExistence type="predicted"/>
<organism evidence="1 2">
    <name type="scientific">Amblyomma americanum</name>
    <name type="common">Lone star tick</name>
    <dbReference type="NCBI Taxonomy" id="6943"/>
    <lineage>
        <taxon>Eukaryota</taxon>
        <taxon>Metazoa</taxon>
        <taxon>Ecdysozoa</taxon>
        <taxon>Arthropoda</taxon>
        <taxon>Chelicerata</taxon>
        <taxon>Arachnida</taxon>
        <taxon>Acari</taxon>
        <taxon>Parasitiformes</taxon>
        <taxon>Ixodida</taxon>
        <taxon>Ixodoidea</taxon>
        <taxon>Ixodidae</taxon>
        <taxon>Amblyomminae</taxon>
        <taxon>Amblyomma</taxon>
    </lineage>
</organism>
<accession>A0AAQ4FGK3</accession>
<comment type="caution">
    <text evidence="1">The sequence shown here is derived from an EMBL/GenBank/DDBJ whole genome shotgun (WGS) entry which is preliminary data.</text>
</comment>
<gene>
    <name evidence="1" type="ORF">V5799_023960</name>
</gene>
<evidence type="ECO:0000313" key="1">
    <source>
        <dbReference type="EMBL" id="KAK8786260.1"/>
    </source>
</evidence>
<dbReference type="Proteomes" id="UP001321473">
    <property type="component" value="Unassembled WGS sequence"/>
</dbReference>
<keyword evidence="2" id="KW-1185">Reference proteome</keyword>
<evidence type="ECO:0000313" key="2">
    <source>
        <dbReference type="Proteomes" id="UP001321473"/>
    </source>
</evidence>
<reference evidence="1 2" key="1">
    <citation type="journal article" date="2023" name="Arcadia Sci">
        <title>De novo assembly of a long-read Amblyomma americanum tick genome.</title>
        <authorList>
            <person name="Chou S."/>
            <person name="Poskanzer K.E."/>
            <person name="Rollins M."/>
            <person name="Thuy-Boun P.S."/>
        </authorList>
    </citation>
    <scope>NUCLEOTIDE SEQUENCE [LARGE SCALE GENOMIC DNA]</scope>
    <source>
        <strain evidence="1">F_SG_1</strain>
        <tissue evidence="1">Salivary glands</tissue>
    </source>
</reference>